<proteinExistence type="predicted"/>
<dbReference type="AlphaFoldDB" id="A0ABC8RMQ2"/>
<organism evidence="2 3">
    <name type="scientific">Ilex paraguariensis</name>
    <name type="common">yerba mate</name>
    <dbReference type="NCBI Taxonomy" id="185542"/>
    <lineage>
        <taxon>Eukaryota</taxon>
        <taxon>Viridiplantae</taxon>
        <taxon>Streptophyta</taxon>
        <taxon>Embryophyta</taxon>
        <taxon>Tracheophyta</taxon>
        <taxon>Spermatophyta</taxon>
        <taxon>Magnoliopsida</taxon>
        <taxon>eudicotyledons</taxon>
        <taxon>Gunneridae</taxon>
        <taxon>Pentapetalae</taxon>
        <taxon>asterids</taxon>
        <taxon>campanulids</taxon>
        <taxon>Aquifoliales</taxon>
        <taxon>Aquifoliaceae</taxon>
        <taxon>Ilex</taxon>
    </lineage>
</organism>
<evidence type="ECO:0000313" key="3">
    <source>
        <dbReference type="Proteomes" id="UP001642360"/>
    </source>
</evidence>
<protein>
    <submittedName>
        <fullName evidence="2">Uncharacterized protein</fullName>
    </submittedName>
</protein>
<comment type="caution">
    <text evidence="2">The sequence shown here is derived from an EMBL/GenBank/DDBJ whole genome shotgun (WGS) entry which is preliminary data.</text>
</comment>
<evidence type="ECO:0000313" key="2">
    <source>
        <dbReference type="EMBL" id="CAK9146224.1"/>
    </source>
</evidence>
<accession>A0ABC8RMQ2</accession>
<reference evidence="2 3" key="1">
    <citation type="submission" date="2024-02" db="EMBL/GenBank/DDBJ databases">
        <authorList>
            <person name="Vignale AGUSTIN F."/>
            <person name="Sosa J E."/>
            <person name="Modenutti C."/>
        </authorList>
    </citation>
    <scope>NUCLEOTIDE SEQUENCE [LARGE SCALE GENOMIC DNA]</scope>
</reference>
<dbReference type="Proteomes" id="UP001642360">
    <property type="component" value="Unassembled WGS sequence"/>
</dbReference>
<keyword evidence="3" id="KW-1185">Reference proteome</keyword>
<feature type="region of interest" description="Disordered" evidence="1">
    <location>
        <begin position="1"/>
        <end position="81"/>
    </location>
</feature>
<gene>
    <name evidence="2" type="ORF">ILEXP_LOCUS14057</name>
</gene>
<dbReference type="PANTHER" id="PTHR33625">
    <property type="entry name" value="OS08G0179900 PROTEIN"/>
    <property type="match status" value="1"/>
</dbReference>
<name>A0ABC8RMQ2_9AQUA</name>
<dbReference type="EMBL" id="CAUOFW020001547">
    <property type="protein sequence ID" value="CAK9146224.1"/>
    <property type="molecule type" value="Genomic_DNA"/>
</dbReference>
<evidence type="ECO:0000256" key="1">
    <source>
        <dbReference type="SAM" id="MobiDB-lite"/>
    </source>
</evidence>
<sequence length="195" mass="21148">MGGEAMLKPVAGAVGGTPNPQPCPKTTMTTKPHLYPPSSSSLKLSVSSNSPAPFGKSSAKCSYVGESSTNKLGSVEGREDKRASGSKYEHVFWAVPSRSEVEKALSDLLRFQRMLNHHDPRMLQSPGYGRIHDAFHMLQTDPSVQKMVISISSDKAVWDAIMKNKAIQDIQGLLRAGLHGTASFPAFTFSLNFKN</sequence>
<feature type="compositionally biased region" description="Low complexity" evidence="1">
    <location>
        <begin position="36"/>
        <end position="51"/>
    </location>
</feature>
<dbReference type="PANTHER" id="PTHR33625:SF2">
    <property type="entry name" value="POST-SET DOMAIN-CONTAINING PROTEIN"/>
    <property type="match status" value="1"/>
</dbReference>